<dbReference type="Gene3D" id="1.25.40.420">
    <property type="match status" value="1"/>
</dbReference>
<dbReference type="InParanoid" id="A0A1V9WYL4"/>
<dbReference type="Gene3D" id="2.60.120.260">
    <property type="entry name" value="Galactose-binding domain-like"/>
    <property type="match status" value="1"/>
</dbReference>
<dbReference type="EMBL" id="MNPL01033201">
    <property type="protein sequence ID" value="OQR66252.1"/>
    <property type="molecule type" value="Genomic_DNA"/>
</dbReference>
<dbReference type="Proteomes" id="UP000192247">
    <property type="component" value="Unassembled WGS sequence"/>
</dbReference>
<dbReference type="InterPro" id="IPR011705">
    <property type="entry name" value="BACK"/>
</dbReference>
<dbReference type="GO" id="GO:0048512">
    <property type="term" value="P:circadian behavior"/>
    <property type="evidence" value="ECO:0007669"/>
    <property type="project" value="TreeGrafter"/>
</dbReference>
<accession>A0A1V9WYL4</accession>
<gene>
    <name evidence="3" type="ORF">BIW11_14277</name>
</gene>
<comment type="caution">
    <text evidence="3">The sequence shown here is derived from an EMBL/GenBank/DDBJ whole genome shotgun (WGS) entry which is preliminary data.</text>
</comment>
<feature type="domain" description="F5/8 type C" evidence="2">
    <location>
        <begin position="225"/>
        <end position="321"/>
    </location>
</feature>
<dbReference type="PANTHER" id="PTHR46306:SF1">
    <property type="entry name" value="BTB_POZ DOMAIN-CONTAINING PROTEIN 9"/>
    <property type="match status" value="1"/>
</dbReference>
<protein>
    <submittedName>
        <fullName evidence="3">BTB/POZ domain-containing protein 9-like</fullName>
    </submittedName>
</protein>
<reference evidence="3 4" key="1">
    <citation type="journal article" date="2017" name="Gigascience">
        <title>Draft genome of the honey bee ectoparasitic mite, Tropilaelaps mercedesae, is shaped by the parasitic life history.</title>
        <authorList>
            <person name="Dong X."/>
            <person name="Armstrong S.D."/>
            <person name="Xia D."/>
            <person name="Makepeace B.L."/>
            <person name="Darby A.C."/>
            <person name="Kadowaki T."/>
        </authorList>
    </citation>
    <scope>NUCLEOTIDE SEQUENCE [LARGE SCALE GENOMIC DNA]</scope>
    <source>
        <strain evidence="3">Wuxi-XJTLU</strain>
    </source>
</reference>
<evidence type="ECO:0000313" key="3">
    <source>
        <dbReference type="EMBL" id="OQR66252.1"/>
    </source>
</evidence>
<dbReference type="PANTHER" id="PTHR46306">
    <property type="entry name" value="BTB/POZ DOMAIN-CONTAINING PROTEIN 9"/>
    <property type="match status" value="1"/>
</dbReference>
<keyword evidence="1" id="KW-0732">Signal</keyword>
<dbReference type="InterPro" id="IPR000421">
    <property type="entry name" value="FA58C"/>
</dbReference>
<dbReference type="PROSITE" id="PS50022">
    <property type="entry name" value="FA58C_3"/>
    <property type="match status" value="1"/>
</dbReference>
<evidence type="ECO:0000259" key="2">
    <source>
        <dbReference type="PROSITE" id="PS50022"/>
    </source>
</evidence>
<proteinExistence type="predicted"/>
<dbReference type="Pfam" id="PF00754">
    <property type="entry name" value="F5_F8_type_C"/>
    <property type="match status" value="1"/>
</dbReference>
<dbReference type="Pfam" id="PF07707">
    <property type="entry name" value="BACK"/>
    <property type="match status" value="1"/>
</dbReference>
<sequence length="327" mass="36288">MALPDRLVLAGVLLARYALAARVPDAEESPCEPGVLPRGGLEAIPSAFHDVCQAVRAYDEAFAAVNMTYKVKVLRYLEDKMAAALECETIDEMSADAFAELLCRPWRIEEVRVFRAVWRWHQKDFGRWEGKAKELLNKVHLAAIPAKLLQDEVLPSKLFECVLIIDALAVKIKHAAHMTPFLRFPGQEELNINVINSSLGAAVLSGSDAELLLHDFDPSTKPKCAWHPIADPSGIALRLGGVRILNSVTVHLLDDDGREYSYVVETSTDGANWTRVVDHSSALVKGRVTDRFAPTLAAYIRVVGNRNTNERHKANFHLYDLQASLSE</sequence>
<feature type="chain" id="PRO_5010693313" evidence="1">
    <location>
        <begin position="21"/>
        <end position="327"/>
    </location>
</feature>
<feature type="signal peptide" evidence="1">
    <location>
        <begin position="1"/>
        <end position="20"/>
    </location>
</feature>
<dbReference type="SUPFAM" id="SSF49785">
    <property type="entry name" value="Galactose-binding domain-like"/>
    <property type="match status" value="1"/>
</dbReference>
<evidence type="ECO:0000256" key="1">
    <source>
        <dbReference type="SAM" id="SignalP"/>
    </source>
</evidence>
<dbReference type="InterPro" id="IPR052407">
    <property type="entry name" value="BTB_POZ_domain_cont_9"/>
</dbReference>
<dbReference type="GO" id="GO:0050804">
    <property type="term" value="P:modulation of chemical synaptic transmission"/>
    <property type="evidence" value="ECO:0007669"/>
    <property type="project" value="TreeGrafter"/>
</dbReference>
<dbReference type="GO" id="GO:0005737">
    <property type="term" value="C:cytoplasm"/>
    <property type="evidence" value="ECO:0007669"/>
    <property type="project" value="TreeGrafter"/>
</dbReference>
<organism evidence="3 4">
    <name type="scientific">Tropilaelaps mercedesae</name>
    <dbReference type="NCBI Taxonomy" id="418985"/>
    <lineage>
        <taxon>Eukaryota</taxon>
        <taxon>Metazoa</taxon>
        <taxon>Ecdysozoa</taxon>
        <taxon>Arthropoda</taxon>
        <taxon>Chelicerata</taxon>
        <taxon>Arachnida</taxon>
        <taxon>Acari</taxon>
        <taxon>Parasitiformes</taxon>
        <taxon>Mesostigmata</taxon>
        <taxon>Gamasina</taxon>
        <taxon>Dermanyssoidea</taxon>
        <taxon>Laelapidae</taxon>
        <taxon>Tropilaelaps</taxon>
    </lineage>
</organism>
<evidence type="ECO:0000313" key="4">
    <source>
        <dbReference type="Proteomes" id="UP000192247"/>
    </source>
</evidence>
<name>A0A1V9WYL4_9ACAR</name>
<keyword evidence="4" id="KW-1185">Reference proteome</keyword>
<dbReference type="OrthoDB" id="9997739at2759"/>
<dbReference type="InterPro" id="IPR008979">
    <property type="entry name" value="Galactose-bd-like_sf"/>
</dbReference>
<dbReference type="GO" id="GO:0008344">
    <property type="term" value="P:adult locomotory behavior"/>
    <property type="evidence" value="ECO:0007669"/>
    <property type="project" value="TreeGrafter"/>
</dbReference>
<dbReference type="STRING" id="418985.A0A1V9WYL4"/>
<dbReference type="AlphaFoldDB" id="A0A1V9WYL4"/>